<evidence type="ECO:0000313" key="4">
    <source>
        <dbReference type="Proteomes" id="UP000325576"/>
    </source>
</evidence>
<accession>A0A0C2WDP1</accession>
<dbReference type="OMA" id="HSWEDIL"/>
<reference evidence="2 4" key="1">
    <citation type="journal article" date="2017" name="Poromechanics V (2013)">
        <title>Genomic Characterization of the Arsenic-Tolerant Actinobacterium, &lt;i&gt;Rhodococcus erythropolis&lt;/i&gt; S43.</title>
        <authorList>
            <person name="Retamal-Morales G."/>
            <person name="Mehnert M."/>
            <person name="Schwabe R."/>
            <person name="Tischler D."/>
            <person name="Schloemann M."/>
            <person name="Levican G.J."/>
        </authorList>
    </citation>
    <scope>NUCLEOTIDE SEQUENCE [LARGE SCALE GENOMIC DNA]</scope>
    <source>
        <strain evidence="2 4">S43</strain>
    </source>
</reference>
<dbReference type="Gene3D" id="1.10.10.10">
    <property type="entry name" value="Winged helix-like DNA-binding domain superfamily/Winged helix DNA-binding domain"/>
    <property type="match status" value="1"/>
</dbReference>
<dbReference type="EMBL" id="MRBO01000083">
    <property type="protein sequence ID" value="KAB2587014.1"/>
    <property type="molecule type" value="Genomic_DNA"/>
</dbReference>
<dbReference type="AlphaFoldDB" id="A0A0C2WDP1"/>
<keyword evidence="3" id="KW-0238">DNA-binding</keyword>
<dbReference type="SMART" id="SM00347">
    <property type="entry name" value="HTH_MARR"/>
    <property type="match status" value="1"/>
</dbReference>
<dbReference type="SUPFAM" id="SSF46785">
    <property type="entry name" value="Winged helix' DNA-binding domain"/>
    <property type="match status" value="1"/>
</dbReference>
<dbReference type="InterPro" id="IPR036390">
    <property type="entry name" value="WH_DNA-bd_sf"/>
</dbReference>
<organism evidence="3 5">
    <name type="scientific">Rhodococcus erythropolis</name>
    <name type="common">Arthrobacter picolinophilus</name>
    <dbReference type="NCBI Taxonomy" id="1833"/>
    <lineage>
        <taxon>Bacteria</taxon>
        <taxon>Bacillati</taxon>
        <taxon>Actinomycetota</taxon>
        <taxon>Actinomycetes</taxon>
        <taxon>Mycobacteriales</taxon>
        <taxon>Nocardiaceae</taxon>
        <taxon>Rhodococcus</taxon>
        <taxon>Rhodococcus erythropolis group</taxon>
    </lineage>
</organism>
<protein>
    <submittedName>
        <fullName evidence="2">ArsR family transcriptional regulator</fullName>
    </submittedName>
    <submittedName>
        <fullName evidence="3">Winged helix DNA-binding protein</fullName>
    </submittedName>
</protein>
<dbReference type="InterPro" id="IPR036388">
    <property type="entry name" value="WH-like_DNA-bd_sf"/>
</dbReference>
<dbReference type="PROSITE" id="PS50995">
    <property type="entry name" value="HTH_MARR_2"/>
    <property type="match status" value="1"/>
</dbReference>
<comment type="caution">
    <text evidence="3">The sequence shown here is derived from an EMBL/GenBank/DDBJ whole genome shotgun (WGS) entry which is preliminary data.</text>
</comment>
<dbReference type="PANTHER" id="PTHR33164:SF43">
    <property type="entry name" value="HTH-TYPE TRANSCRIPTIONAL REPRESSOR YETL"/>
    <property type="match status" value="1"/>
</dbReference>
<dbReference type="PRINTS" id="PR00598">
    <property type="entry name" value="HTHMARR"/>
</dbReference>
<dbReference type="OrthoDB" id="69852at2"/>
<dbReference type="GO" id="GO:0003700">
    <property type="term" value="F:DNA-binding transcription factor activity"/>
    <property type="evidence" value="ECO:0007669"/>
    <property type="project" value="InterPro"/>
</dbReference>
<dbReference type="InterPro" id="IPR000835">
    <property type="entry name" value="HTH_MarR-typ"/>
</dbReference>
<sequence length="153" mass="17037">MSSDGLDDWPTGRLLSTAARLVEHSWEKVLRSQDMTHAGLIVLHSIAGGAASQRDIAKNARVTDQTMSRTIDRLERAGYVTRDTDPRDERRRVIAITDAGRLTYERLLTLEKEDAALTVGVGDVAALREQLLRLVRSPGLKTATREQQETSRD</sequence>
<dbReference type="CDD" id="cd00090">
    <property type="entry name" value="HTH_ARSR"/>
    <property type="match status" value="1"/>
</dbReference>
<reference evidence="3 5" key="2">
    <citation type="submission" date="2020-12" db="EMBL/GenBank/DDBJ databases">
        <title>Draft genome sequence of furan degrading bacterial strain FUR100.</title>
        <authorList>
            <person name="Woiski C."/>
        </authorList>
    </citation>
    <scope>NUCLEOTIDE SEQUENCE [LARGE SCALE GENOMIC DNA]</scope>
    <source>
        <strain evidence="3 5">FUR100</strain>
    </source>
</reference>
<name>A0A0C2WDP1_RHOER</name>
<dbReference type="InterPro" id="IPR039422">
    <property type="entry name" value="MarR/SlyA-like"/>
</dbReference>
<dbReference type="Pfam" id="PF12802">
    <property type="entry name" value="MarR_2"/>
    <property type="match status" value="1"/>
</dbReference>
<dbReference type="EMBL" id="JAECSB010000097">
    <property type="protein sequence ID" value="MBH5147189.1"/>
    <property type="molecule type" value="Genomic_DNA"/>
</dbReference>
<dbReference type="GO" id="GO:0003677">
    <property type="term" value="F:DNA binding"/>
    <property type="evidence" value="ECO:0007669"/>
    <property type="project" value="UniProtKB-KW"/>
</dbReference>
<gene>
    <name evidence="2" type="ORF">BS297_02245</name>
    <name evidence="3" type="ORF">I3517_31755</name>
</gene>
<evidence type="ECO:0000313" key="2">
    <source>
        <dbReference type="EMBL" id="KAB2587014.1"/>
    </source>
</evidence>
<proteinExistence type="predicted"/>
<keyword evidence="5" id="KW-1185">Reference proteome</keyword>
<evidence type="ECO:0000313" key="5">
    <source>
        <dbReference type="Proteomes" id="UP000627573"/>
    </source>
</evidence>
<dbReference type="KEGG" id="reb:XU06_14925"/>
<evidence type="ECO:0000313" key="3">
    <source>
        <dbReference type="EMBL" id="MBH5147189.1"/>
    </source>
</evidence>
<dbReference type="GeneID" id="57486864"/>
<dbReference type="STRING" id="1833.XU06_14925"/>
<dbReference type="Proteomes" id="UP000325576">
    <property type="component" value="Unassembled WGS sequence"/>
</dbReference>
<dbReference type="InterPro" id="IPR011991">
    <property type="entry name" value="ArsR-like_HTH"/>
</dbReference>
<dbReference type="Proteomes" id="UP000627573">
    <property type="component" value="Unassembled WGS sequence"/>
</dbReference>
<dbReference type="RefSeq" id="WP_003946187.1">
    <property type="nucleotide sequence ID" value="NZ_AP018733.1"/>
</dbReference>
<feature type="domain" description="HTH marR-type" evidence="1">
    <location>
        <begin position="8"/>
        <end position="136"/>
    </location>
</feature>
<dbReference type="PANTHER" id="PTHR33164">
    <property type="entry name" value="TRANSCRIPTIONAL REGULATOR, MARR FAMILY"/>
    <property type="match status" value="1"/>
</dbReference>
<evidence type="ECO:0000259" key="1">
    <source>
        <dbReference type="PROSITE" id="PS50995"/>
    </source>
</evidence>
<dbReference type="GO" id="GO:0006950">
    <property type="term" value="P:response to stress"/>
    <property type="evidence" value="ECO:0007669"/>
    <property type="project" value="TreeGrafter"/>
</dbReference>